<sequence length="216" mass="24145">MVRIIFPLFFHLRPAGICTVVARSGDYVHSRTVRLYHVDLFRRRSLRHKDLTVNSASSAVCRHAVSGVAAAVLDNRIHTYRFAVGYKDRCAPVLEGEGRHEIIHFEEHIIAEAYYRGHSLSESNLTPCFVLEGHELFVAEHSPDAFVYTRRIIAGRIKIKLPEPSAVTLRLSGRSAFFNAAFGTDKIHLGTSATASISTRHPKWSFPQGTTHLAGL</sequence>
<reference evidence="1" key="1">
    <citation type="submission" date="2019-08" db="EMBL/GenBank/DDBJ databases">
        <authorList>
            <person name="Kucharzyk K."/>
            <person name="Murdoch R.W."/>
            <person name="Higgins S."/>
            <person name="Loffler F."/>
        </authorList>
    </citation>
    <scope>NUCLEOTIDE SEQUENCE</scope>
</reference>
<gene>
    <name evidence="1" type="ORF">SDC9_151678</name>
</gene>
<accession>A0A645ESQ4</accession>
<comment type="caution">
    <text evidence="1">The sequence shown here is derived from an EMBL/GenBank/DDBJ whole genome shotgun (WGS) entry which is preliminary data.</text>
</comment>
<proteinExistence type="predicted"/>
<evidence type="ECO:0000313" key="1">
    <source>
        <dbReference type="EMBL" id="MPN04440.1"/>
    </source>
</evidence>
<protein>
    <submittedName>
        <fullName evidence="1">Uncharacterized protein</fullName>
    </submittedName>
</protein>
<dbReference type="AlphaFoldDB" id="A0A645ESQ4"/>
<dbReference type="EMBL" id="VSSQ01050349">
    <property type="protein sequence ID" value="MPN04440.1"/>
    <property type="molecule type" value="Genomic_DNA"/>
</dbReference>
<organism evidence="1">
    <name type="scientific">bioreactor metagenome</name>
    <dbReference type="NCBI Taxonomy" id="1076179"/>
    <lineage>
        <taxon>unclassified sequences</taxon>
        <taxon>metagenomes</taxon>
        <taxon>ecological metagenomes</taxon>
    </lineage>
</organism>
<name>A0A645ESQ4_9ZZZZ</name>